<feature type="region of interest" description="Disordered" evidence="1">
    <location>
        <begin position="413"/>
        <end position="632"/>
    </location>
</feature>
<proteinExistence type="predicted"/>
<organism evidence="2">
    <name type="scientific">Guillardia theta</name>
    <name type="common">Cryptophyte</name>
    <name type="synonym">Cryptomonas phi</name>
    <dbReference type="NCBI Taxonomy" id="55529"/>
    <lineage>
        <taxon>Eukaryota</taxon>
        <taxon>Cryptophyceae</taxon>
        <taxon>Pyrenomonadales</taxon>
        <taxon>Geminigeraceae</taxon>
        <taxon>Guillardia</taxon>
    </lineage>
</organism>
<protein>
    <submittedName>
        <fullName evidence="2">Uncharacterized protein</fullName>
    </submittedName>
</protein>
<sequence>MWLACLVTAALLPTLILVSPVTTLLCRRLLKRARIDGDVESASVWLSWPATLNVAVKSLTVRNPDGFHHENLAMLGSFFCSIKLFSILRKCVKMEKILIEQPRLWVERKEKRGLNLSVFVSKMKNKEVEEVSEEEENAQADLLLSLLGLVPETAEAFIGNVTQAINASDGIADLAFSTGQNLADKTKNVLELGLDFVKNKATEVHQDISSAGGIDKWAVDGVKKLSSQVRETAQGATEAANNQGIHGVTSYLRTEVSKTATNLTDQAEDAILYELLHRKVAGCYEEEKKTKYVQVTQFEIVGLEIDADLMLDAKQQKVGKLVGASIRLLSEDLVPHPNAAFQKGLPVEEFKRRVLVIINHEMRRENSSKIIKLASSGLKQSVAVPGWMLPKAKQSAMDYIDGFATGLTGMVKDAGSSSAKSSQEKGQNLSSSNTSTSSKEKQETQGEEKGMQKLGPGSREQETGDKAAQDQPAPPVTGEHSTLPDAEASLCADPSQLSNASEEREAEGLGGTAVPGIKADRPQGSSPRPAAHATAQGSSSPSGVVEEPKDEGARGKQAVETAGKKVDAEASQGSAGDQLGSGEVPSQVVKPGGADKAGGPSKAGVSDQAKLTSSNKNTSAGKREKKAGPMQLAELPDTLAKLSESAIEDAGKTIQGALDGFGQALGSLGFKDDRARR</sequence>
<feature type="compositionally biased region" description="Polar residues" evidence="1">
    <location>
        <begin position="609"/>
        <end position="620"/>
    </location>
</feature>
<dbReference type="AlphaFoldDB" id="A0A7S4U9N2"/>
<feature type="compositionally biased region" description="Basic and acidic residues" evidence="1">
    <location>
        <begin position="459"/>
        <end position="468"/>
    </location>
</feature>
<reference evidence="2" key="1">
    <citation type="submission" date="2021-01" db="EMBL/GenBank/DDBJ databases">
        <authorList>
            <person name="Corre E."/>
            <person name="Pelletier E."/>
            <person name="Niang G."/>
            <person name="Scheremetjew M."/>
            <person name="Finn R."/>
            <person name="Kale V."/>
            <person name="Holt S."/>
            <person name="Cochrane G."/>
            <person name="Meng A."/>
            <person name="Brown T."/>
            <person name="Cohen L."/>
        </authorList>
    </citation>
    <scope>NUCLEOTIDE SEQUENCE</scope>
    <source>
        <strain evidence="2">CCMP 2712</strain>
    </source>
</reference>
<gene>
    <name evidence="2" type="ORF">GTHE00462_LOCUS29759</name>
</gene>
<accession>A0A7S4U9N2</accession>
<name>A0A7S4U9N2_GUITH</name>
<evidence type="ECO:0000256" key="1">
    <source>
        <dbReference type="SAM" id="MobiDB-lite"/>
    </source>
</evidence>
<feature type="compositionally biased region" description="Basic and acidic residues" evidence="1">
    <location>
        <begin position="438"/>
        <end position="451"/>
    </location>
</feature>
<evidence type="ECO:0000313" key="2">
    <source>
        <dbReference type="EMBL" id="CAE2325149.1"/>
    </source>
</evidence>
<feature type="compositionally biased region" description="Polar residues" evidence="1">
    <location>
        <begin position="415"/>
        <end position="429"/>
    </location>
</feature>
<dbReference type="EMBL" id="HBKN01037974">
    <property type="protein sequence ID" value="CAE2325149.1"/>
    <property type="molecule type" value="Transcribed_RNA"/>
</dbReference>